<dbReference type="Pfam" id="PF14903">
    <property type="entry name" value="WG_beta_rep"/>
    <property type="match status" value="1"/>
</dbReference>
<dbReference type="InterPro" id="IPR032774">
    <property type="entry name" value="WG_beta_rep"/>
</dbReference>
<feature type="region of interest" description="Disordered" evidence="1">
    <location>
        <begin position="526"/>
        <end position="546"/>
    </location>
</feature>
<evidence type="ECO:0000313" key="3">
    <source>
        <dbReference type="Proteomes" id="UP000556700"/>
    </source>
</evidence>
<comment type="caution">
    <text evidence="2">The sequence shown here is derived from an EMBL/GenBank/DDBJ whole genome shotgun (WGS) entry which is preliminary data.</text>
</comment>
<keyword evidence="3" id="KW-1185">Reference proteome</keyword>
<sequence length="546" mass="62737">MNIKKNIGLLLLPALVFSQNAKIEKFKKSYNVETVKNGYSILRDKDDFNKVKIADQNGEIVSSYTGNELYLGTLNCNKYFTGIAVHGGNDGGGWTHVDYKEVKVRDITDSKSVQSLDYYFYSFYDTDEFGLHRIFYDKNQIGLVNSCGKIVVAPKYKYIKKFNEQGQAIVFTENEYTVIDTLGNAVLQKPFKYVRNDFNGSTFAFDQNFKVNDNRIVATYDTKNYGLLDIKTNKEILPFKYDFIEEKKKELGIDLEKFYVVYKDKKIGILDYKTLKEVLPVSENATYVMYAGAKNDKYLVLYSGEINGKRFENAYYGKTLFDPKLDIKAVKIYNDRFITLHLGNGDSMIYDVDKSKFISTIKGQLVKVGIYSQSFGLPDNKKQNRYDKSENFFLVTTCENSDCYNEPSIRSALFSTDGIAKTSFLKDPSFAIIQIDKQQEKLLFLVNHRIGSSLGCSLFDNNGKPVLENFKIFDTDKEYNFIVDNNLLVLNEESDPFVYGKTTFDIDGKMIGERYMYISNPSRKAAVKTETKEQTESQKNNRFLKK</sequence>
<dbReference type="AlphaFoldDB" id="A0A6V6ZDZ9"/>
<protein>
    <recommendedName>
        <fullName evidence="4">WG repeat-containing protein</fullName>
    </recommendedName>
</protein>
<evidence type="ECO:0000256" key="1">
    <source>
        <dbReference type="SAM" id="MobiDB-lite"/>
    </source>
</evidence>
<name>A0A6V6ZDZ9_9FLAO</name>
<feature type="compositionally biased region" description="Polar residues" evidence="1">
    <location>
        <begin position="537"/>
        <end position="546"/>
    </location>
</feature>
<reference evidence="2 3" key="1">
    <citation type="submission" date="2020-06" db="EMBL/GenBank/DDBJ databases">
        <authorList>
            <person name="Criscuolo A."/>
        </authorList>
    </citation>
    <scope>NUCLEOTIDE SEQUENCE [LARGE SCALE GENOMIC DNA]</scope>
    <source>
        <strain evidence="3">CIP 110025</strain>
    </source>
</reference>
<evidence type="ECO:0008006" key="4">
    <source>
        <dbReference type="Google" id="ProtNLM"/>
    </source>
</evidence>
<evidence type="ECO:0000313" key="2">
    <source>
        <dbReference type="EMBL" id="CAD0009102.1"/>
    </source>
</evidence>
<dbReference type="EMBL" id="CAIJDO010000247">
    <property type="protein sequence ID" value="CAD0009102.1"/>
    <property type="molecule type" value="Genomic_DNA"/>
</dbReference>
<feature type="compositionally biased region" description="Basic and acidic residues" evidence="1">
    <location>
        <begin position="527"/>
        <end position="536"/>
    </location>
</feature>
<proteinExistence type="predicted"/>
<gene>
    <name evidence="2" type="ORF">FLACHUCJ7_04086</name>
</gene>
<dbReference type="Proteomes" id="UP000556700">
    <property type="component" value="Unassembled WGS sequence"/>
</dbReference>
<dbReference type="RefSeq" id="WP_031453443.1">
    <property type="nucleotide sequence ID" value="NZ_CAIJDO010000247.1"/>
</dbReference>
<accession>A0A6V6ZDZ9</accession>
<organism evidence="2 3">
    <name type="scientific">Flavobacterium chungangense</name>
    <dbReference type="NCBI Taxonomy" id="554283"/>
    <lineage>
        <taxon>Bacteria</taxon>
        <taxon>Pseudomonadati</taxon>
        <taxon>Bacteroidota</taxon>
        <taxon>Flavobacteriia</taxon>
        <taxon>Flavobacteriales</taxon>
        <taxon>Flavobacteriaceae</taxon>
        <taxon>Flavobacterium</taxon>
    </lineage>
</organism>